<feature type="repeat" description="PPR" evidence="2">
    <location>
        <begin position="82"/>
        <end position="116"/>
    </location>
</feature>
<dbReference type="Gene3D" id="1.25.40.10">
    <property type="entry name" value="Tetratricopeptide repeat domain"/>
    <property type="match status" value="1"/>
</dbReference>
<protein>
    <submittedName>
        <fullName evidence="4">ALP1-like protein</fullName>
    </submittedName>
</protein>
<reference evidence="4" key="1">
    <citation type="journal article" date="2022" name="Int. J. Mol. Sci.">
        <title>Draft Genome of Tanacetum Coccineum: Genomic Comparison of Closely Related Tanacetum-Family Plants.</title>
        <authorList>
            <person name="Yamashiro T."/>
            <person name="Shiraishi A."/>
            <person name="Nakayama K."/>
            <person name="Satake H."/>
        </authorList>
    </citation>
    <scope>NUCLEOTIDE SEQUENCE</scope>
</reference>
<dbReference type="EMBL" id="BQNB010019399">
    <property type="protein sequence ID" value="GJT84887.1"/>
    <property type="molecule type" value="Genomic_DNA"/>
</dbReference>
<organism evidence="4 5">
    <name type="scientific">Tanacetum coccineum</name>
    <dbReference type="NCBI Taxonomy" id="301880"/>
    <lineage>
        <taxon>Eukaryota</taxon>
        <taxon>Viridiplantae</taxon>
        <taxon>Streptophyta</taxon>
        <taxon>Embryophyta</taxon>
        <taxon>Tracheophyta</taxon>
        <taxon>Spermatophyta</taxon>
        <taxon>Magnoliopsida</taxon>
        <taxon>eudicotyledons</taxon>
        <taxon>Gunneridae</taxon>
        <taxon>Pentapetalae</taxon>
        <taxon>asterids</taxon>
        <taxon>campanulids</taxon>
        <taxon>Asterales</taxon>
        <taxon>Asteraceae</taxon>
        <taxon>Asteroideae</taxon>
        <taxon>Anthemideae</taxon>
        <taxon>Anthemidinae</taxon>
        <taxon>Tanacetum</taxon>
    </lineage>
</organism>
<dbReference type="PROSITE" id="PS51375">
    <property type="entry name" value="PPR"/>
    <property type="match status" value="1"/>
</dbReference>
<sequence>MITKLAHEGRVNLVEQLVSMIKSEGIQLPYTTVKVVIDYYGVLKNGDAALKVFQNVKTLCEGNIKTVQRLFGMVKQSGLERDAYMFKVLICAYCNSSRAALALRAFEDMKTYNLSPDASTKRLLVKSLWDEGKLREAAAVEESSVLTNCESMVALRGKLSSTNATDLQRFGRNLSGNILSSLQLRSIARFQCTTAIRQMAYGSTPDAFDEYLQMSEHTARDALFFFNMCIIELYMPKYLRKPTLEDVVKIQQKHNNVHGFPGMLGSIDCMHWEWKNCPVSWQGQYGRGDKKYPTIMLEAVASQDLWIWHAFYGMAGANNDINVLDNSPLFDDLLDDLAPVVPYVVNGVQYRNGYYLADGIYPEWASFVKSFTVATDPKHTYFKQRQESARKDVKRAFGVLQGRWGLIQQPACAFEVNTLRRIVSMQTVWIDRCETQRRKAKELRDKDTKREFLGKKHFPKRFFDKDRRTSIEETFPPSLRTFPRHFLTFSGVSRFRDVSEHNEWCDLLIAVRWFWETMEIPRGCNASFITIIPKVADPIGLGDFRPINLIGCYYKILTKILAERVKKVVGDVQNAFIKGRFILDGVLIANETVDFIKKTKRKCLAFKVDFEKAYDSINWRFLDDIMKRMGFGSKWCKWVLNCLESASTSILVNGSPTEEFVLERGVRQGDPLSHFIFILAAEGLNALVSEAVEKGIFKGVAVGADRVIVSHLQYADDTIFLASGVEKFKNRLADWKARSMLFGGRLSLVKSVLGSLPLYYFSLFRVPSSVINNLEGNGRDVSFWLDRWLMDSRLCDTFPRLFHLDRRPEGRVAEKEGGLRVFGRGNGSGLESLEGEDIWRWKPNEEGGFAVKELTRMLEDRILDVESTGEDTIWLKLVPKKVNIFVWRALKRRLLVHEELDKRDVDLDTVLCPCCNSVVESYEHSLSMCSMAMGVWEKVHCWWKLGGVKAFSIRDIFSLNGAVNLPNRSRLIWQTVLWSSGYFIWKERNNRVFTLKLKCQVLIKLFKRYNLKVLIGSREDQKRKISIGGCGCKILGSVVKKTELFCCLCVWVTDVGFGEVLFGLR</sequence>
<proteinExistence type="predicted"/>
<evidence type="ECO:0000256" key="1">
    <source>
        <dbReference type="ARBA" id="ARBA00022737"/>
    </source>
</evidence>
<name>A0ABQ5HAK9_9ASTR</name>
<comment type="caution">
    <text evidence="4">The sequence shown here is derived from an EMBL/GenBank/DDBJ whole genome shotgun (WGS) entry which is preliminary data.</text>
</comment>
<keyword evidence="5" id="KW-1185">Reference proteome</keyword>
<keyword evidence="1" id="KW-0677">Repeat</keyword>
<dbReference type="Proteomes" id="UP001151760">
    <property type="component" value="Unassembled WGS sequence"/>
</dbReference>
<dbReference type="Pfam" id="PF00078">
    <property type="entry name" value="RVT_1"/>
    <property type="match status" value="1"/>
</dbReference>
<dbReference type="PANTHER" id="PTHR47150">
    <property type="entry name" value="OS12G0169200 PROTEIN"/>
    <property type="match status" value="1"/>
</dbReference>
<gene>
    <name evidence="4" type="ORF">Tco_1066604</name>
</gene>
<evidence type="ECO:0000256" key="2">
    <source>
        <dbReference type="PROSITE-ProRule" id="PRU00708"/>
    </source>
</evidence>
<dbReference type="CDD" id="cd01650">
    <property type="entry name" value="RT_nLTR_like"/>
    <property type="match status" value="1"/>
</dbReference>
<feature type="domain" description="Reverse transcriptase" evidence="3">
    <location>
        <begin position="513"/>
        <end position="765"/>
    </location>
</feature>
<dbReference type="PANTHER" id="PTHR47150:SF4">
    <property type="entry name" value="HARBINGER TRANSPOSASE-DERIVED PROTEIN-RELATED"/>
    <property type="match status" value="1"/>
</dbReference>
<dbReference type="PROSITE" id="PS50878">
    <property type="entry name" value="RT_POL"/>
    <property type="match status" value="1"/>
</dbReference>
<evidence type="ECO:0000313" key="4">
    <source>
        <dbReference type="EMBL" id="GJT84887.1"/>
    </source>
</evidence>
<accession>A0ABQ5HAK9</accession>
<dbReference type="Pfam" id="PF13966">
    <property type="entry name" value="zf-RVT"/>
    <property type="match status" value="1"/>
</dbReference>
<dbReference type="InterPro" id="IPR026960">
    <property type="entry name" value="RVT-Znf"/>
</dbReference>
<dbReference type="InterPro" id="IPR006912">
    <property type="entry name" value="Harbinger_derived_prot"/>
</dbReference>
<dbReference type="InterPro" id="IPR002885">
    <property type="entry name" value="PPR_rpt"/>
</dbReference>
<dbReference type="Pfam" id="PF04827">
    <property type="entry name" value="Plant_tran"/>
    <property type="match status" value="1"/>
</dbReference>
<dbReference type="NCBIfam" id="TIGR00756">
    <property type="entry name" value="PPR"/>
    <property type="match status" value="1"/>
</dbReference>
<reference evidence="4" key="2">
    <citation type="submission" date="2022-01" db="EMBL/GenBank/DDBJ databases">
        <authorList>
            <person name="Yamashiro T."/>
            <person name="Shiraishi A."/>
            <person name="Satake H."/>
            <person name="Nakayama K."/>
        </authorList>
    </citation>
    <scope>NUCLEOTIDE SEQUENCE</scope>
</reference>
<dbReference type="InterPro" id="IPR000477">
    <property type="entry name" value="RT_dom"/>
</dbReference>
<dbReference type="InterPro" id="IPR011990">
    <property type="entry name" value="TPR-like_helical_dom_sf"/>
</dbReference>
<evidence type="ECO:0000259" key="3">
    <source>
        <dbReference type="PROSITE" id="PS50878"/>
    </source>
</evidence>
<evidence type="ECO:0000313" key="5">
    <source>
        <dbReference type="Proteomes" id="UP001151760"/>
    </source>
</evidence>